<evidence type="ECO:0000313" key="7">
    <source>
        <dbReference type="Proteomes" id="UP000440694"/>
    </source>
</evidence>
<dbReference type="Proteomes" id="UP000440694">
    <property type="component" value="Unassembled WGS sequence"/>
</dbReference>
<dbReference type="Gene3D" id="3.40.190.290">
    <property type="match status" value="1"/>
</dbReference>
<dbReference type="PANTHER" id="PTHR30537:SF5">
    <property type="entry name" value="HTH-TYPE TRANSCRIPTIONAL ACTIVATOR TTDR-RELATED"/>
    <property type="match status" value="1"/>
</dbReference>
<evidence type="ECO:0000256" key="1">
    <source>
        <dbReference type="ARBA" id="ARBA00009437"/>
    </source>
</evidence>
<dbReference type="Pfam" id="PF03466">
    <property type="entry name" value="LysR_substrate"/>
    <property type="match status" value="1"/>
</dbReference>
<dbReference type="EMBL" id="WMBQ01000001">
    <property type="protein sequence ID" value="MTD94028.1"/>
    <property type="molecule type" value="Genomic_DNA"/>
</dbReference>
<gene>
    <name evidence="6" type="ORF">GIW81_06715</name>
</gene>
<dbReference type="RefSeq" id="WP_324614917.1">
    <property type="nucleotide sequence ID" value="NZ_WMBQ01000001.1"/>
</dbReference>
<dbReference type="PROSITE" id="PS50931">
    <property type="entry name" value="HTH_LYSR"/>
    <property type="match status" value="1"/>
</dbReference>
<dbReference type="SUPFAM" id="SSF46785">
    <property type="entry name" value="Winged helix' DNA-binding domain"/>
    <property type="match status" value="1"/>
</dbReference>
<evidence type="ECO:0000259" key="5">
    <source>
        <dbReference type="PROSITE" id="PS50931"/>
    </source>
</evidence>
<sequence length="300" mass="32537">MDVTAALRAFIRTIERGSITAAARDLGVSQPAVSKLIRNLEAHTGARLLERSSRAVKPTPIGLVLYEASGNSLATIDAALERVRSDMGEIKGTLRLHGPVCLGESHLQRIVMDFQRLHPGVAVELTLENRSVDLVHENIDLAVRIGRPTEQSYILRKIGLIRRILVAAPAYLSSRGALRNPRQLADHDVIVTDAVLSRQGMLALCKGGQQLAVPVSPILKTNNAQVLIAALIAGRGVGPVQLPLVTNELRTTQLVRALPQYEVRPSELYVVYPTSRFLRPAVRAFVDFAGPALKAIDGIT</sequence>
<protein>
    <submittedName>
        <fullName evidence="6">LysR family transcriptional regulator</fullName>
    </submittedName>
</protein>
<dbReference type="CDD" id="cd08422">
    <property type="entry name" value="PBP2_CrgA_like"/>
    <property type="match status" value="1"/>
</dbReference>
<dbReference type="SUPFAM" id="SSF53850">
    <property type="entry name" value="Periplasmic binding protein-like II"/>
    <property type="match status" value="1"/>
</dbReference>
<feature type="domain" description="HTH lysR-type" evidence="5">
    <location>
        <begin position="1"/>
        <end position="59"/>
    </location>
</feature>
<dbReference type="PRINTS" id="PR00039">
    <property type="entry name" value="HTHLYSR"/>
</dbReference>
<dbReference type="InterPro" id="IPR036390">
    <property type="entry name" value="WH_DNA-bd_sf"/>
</dbReference>
<evidence type="ECO:0000256" key="4">
    <source>
        <dbReference type="ARBA" id="ARBA00023163"/>
    </source>
</evidence>
<dbReference type="InterPro" id="IPR036388">
    <property type="entry name" value="WH-like_DNA-bd_sf"/>
</dbReference>
<evidence type="ECO:0000256" key="2">
    <source>
        <dbReference type="ARBA" id="ARBA00023015"/>
    </source>
</evidence>
<evidence type="ECO:0000256" key="3">
    <source>
        <dbReference type="ARBA" id="ARBA00023125"/>
    </source>
</evidence>
<dbReference type="PANTHER" id="PTHR30537">
    <property type="entry name" value="HTH-TYPE TRANSCRIPTIONAL REGULATOR"/>
    <property type="match status" value="1"/>
</dbReference>
<dbReference type="AlphaFoldDB" id="A0A6I3KHU7"/>
<dbReference type="Pfam" id="PF00126">
    <property type="entry name" value="HTH_1"/>
    <property type="match status" value="1"/>
</dbReference>
<keyword evidence="2" id="KW-0805">Transcription regulation</keyword>
<evidence type="ECO:0000313" key="6">
    <source>
        <dbReference type="EMBL" id="MTD94028.1"/>
    </source>
</evidence>
<organism evidence="6 7">
    <name type="scientific">Hyphomicrobium album</name>
    <dbReference type="NCBI Taxonomy" id="2665159"/>
    <lineage>
        <taxon>Bacteria</taxon>
        <taxon>Pseudomonadati</taxon>
        <taxon>Pseudomonadota</taxon>
        <taxon>Alphaproteobacteria</taxon>
        <taxon>Hyphomicrobiales</taxon>
        <taxon>Hyphomicrobiaceae</taxon>
        <taxon>Hyphomicrobium</taxon>
    </lineage>
</organism>
<dbReference type="InterPro" id="IPR058163">
    <property type="entry name" value="LysR-type_TF_proteobact-type"/>
</dbReference>
<dbReference type="Gene3D" id="1.10.10.10">
    <property type="entry name" value="Winged helix-like DNA-binding domain superfamily/Winged helix DNA-binding domain"/>
    <property type="match status" value="1"/>
</dbReference>
<dbReference type="FunFam" id="1.10.10.10:FF:000001">
    <property type="entry name" value="LysR family transcriptional regulator"/>
    <property type="match status" value="1"/>
</dbReference>
<dbReference type="InterPro" id="IPR005119">
    <property type="entry name" value="LysR_subst-bd"/>
</dbReference>
<comment type="similarity">
    <text evidence="1">Belongs to the LysR transcriptional regulatory family.</text>
</comment>
<keyword evidence="4" id="KW-0804">Transcription</keyword>
<name>A0A6I3KHU7_9HYPH</name>
<accession>A0A6I3KHU7</accession>
<dbReference type="GO" id="GO:0003700">
    <property type="term" value="F:DNA-binding transcription factor activity"/>
    <property type="evidence" value="ECO:0007669"/>
    <property type="project" value="InterPro"/>
</dbReference>
<dbReference type="GO" id="GO:0003677">
    <property type="term" value="F:DNA binding"/>
    <property type="evidence" value="ECO:0007669"/>
    <property type="project" value="UniProtKB-KW"/>
</dbReference>
<comment type="caution">
    <text evidence="6">The sequence shown here is derived from an EMBL/GenBank/DDBJ whole genome shotgun (WGS) entry which is preliminary data.</text>
</comment>
<keyword evidence="7" id="KW-1185">Reference proteome</keyword>
<dbReference type="InterPro" id="IPR000847">
    <property type="entry name" value="LysR_HTH_N"/>
</dbReference>
<proteinExistence type="inferred from homology"/>
<keyword evidence="3" id="KW-0238">DNA-binding</keyword>
<reference evidence="6 7" key="1">
    <citation type="submission" date="2019-11" db="EMBL/GenBank/DDBJ databases">
        <title>Identification of a novel strain.</title>
        <authorList>
            <person name="Xu Q."/>
            <person name="Wang G."/>
        </authorList>
    </citation>
    <scope>NUCLEOTIDE SEQUENCE [LARGE SCALE GENOMIC DNA]</scope>
    <source>
        <strain evidence="7">xq</strain>
    </source>
</reference>